<protein>
    <submittedName>
        <fullName evidence="2">Uncharacterized protein</fullName>
    </submittedName>
</protein>
<reference evidence="3" key="1">
    <citation type="submission" date="2010-08" db="EMBL/GenBank/DDBJ databases">
        <authorList>
            <consortium name="Caenorhabditis japonica Sequencing Consortium"/>
            <person name="Wilson R.K."/>
        </authorList>
    </citation>
    <scope>NUCLEOTIDE SEQUENCE [LARGE SCALE GENOMIC DNA]</scope>
    <source>
        <strain evidence="3">DF5081</strain>
    </source>
</reference>
<keyword evidence="3" id="KW-1185">Reference proteome</keyword>
<sequence length="93" mass="10639">MNRAPSVRNYSLDLTHHRRLTDATAAASPSSCSVKFMPNLEENHENNQSARKHSSLSTPAFRCHPKQHHNILSPHALAKKINIFKAIFWFKCF</sequence>
<dbReference type="AlphaFoldDB" id="A0A8R1E8T8"/>
<feature type="region of interest" description="Disordered" evidence="1">
    <location>
        <begin position="39"/>
        <end position="60"/>
    </location>
</feature>
<name>A0A8R1E8T8_CAEJA</name>
<proteinExistence type="predicted"/>
<organism evidence="2 3">
    <name type="scientific">Caenorhabditis japonica</name>
    <dbReference type="NCBI Taxonomy" id="281687"/>
    <lineage>
        <taxon>Eukaryota</taxon>
        <taxon>Metazoa</taxon>
        <taxon>Ecdysozoa</taxon>
        <taxon>Nematoda</taxon>
        <taxon>Chromadorea</taxon>
        <taxon>Rhabditida</taxon>
        <taxon>Rhabditina</taxon>
        <taxon>Rhabditomorpha</taxon>
        <taxon>Rhabditoidea</taxon>
        <taxon>Rhabditidae</taxon>
        <taxon>Peloderinae</taxon>
        <taxon>Caenorhabditis</taxon>
    </lineage>
</organism>
<evidence type="ECO:0000256" key="1">
    <source>
        <dbReference type="SAM" id="MobiDB-lite"/>
    </source>
</evidence>
<reference evidence="2" key="2">
    <citation type="submission" date="2022-06" db="UniProtKB">
        <authorList>
            <consortium name="EnsemblMetazoa"/>
        </authorList>
    </citation>
    <scope>IDENTIFICATION</scope>
    <source>
        <strain evidence="2">DF5081</strain>
    </source>
</reference>
<evidence type="ECO:0000313" key="3">
    <source>
        <dbReference type="Proteomes" id="UP000005237"/>
    </source>
</evidence>
<accession>A0A8R1E8T8</accession>
<dbReference type="Proteomes" id="UP000005237">
    <property type="component" value="Unassembled WGS sequence"/>
</dbReference>
<dbReference type="EnsemblMetazoa" id="CJA24381.1">
    <property type="protein sequence ID" value="CJA24381.1"/>
    <property type="gene ID" value="WBGene00179953"/>
</dbReference>
<evidence type="ECO:0000313" key="2">
    <source>
        <dbReference type="EnsemblMetazoa" id="CJA24381.1"/>
    </source>
</evidence>